<dbReference type="Gene3D" id="2.40.40.20">
    <property type="match status" value="1"/>
</dbReference>
<dbReference type="Gene3D" id="3.40.50.740">
    <property type="match status" value="1"/>
</dbReference>
<dbReference type="Proteomes" id="UP000596063">
    <property type="component" value="Chromosome"/>
</dbReference>
<dbReference type="EMBL" id="CP066167">
    <property type="protein sequence ID" value="QQD18229.1"/>
    <property type="molecule type" value="Genomic_DNA"/>
</dbReference>
<dbReference type="Pfam" id="PF00384">
    <property type="entry name" value="Molybdopterin"/>
    <property type="match status" value="1"/>
</dbReference>
<feature type="domain" description="4Fe-4S Mo/W bis-MGD-type" evidence="5">
    <location>
        <begin position="1"/>
        <end position="57"/>
    </location>
</feature>
<dbReference type="InterPro" id="IPR050612">
    <property type="entry name" value="Prok_Mopterin_Oxidored"/>
</dbReference>
<dbReference type="InterPro" id="IPR006963">
    <property type="entry name" value="Mopterin_OxRdtase_4Fe-4S_dom"/>
</dbReference>
<evidence type="ECO:0000256" key="3">
    <source>
        <dbReference type="ARBA" id="ARBA00023004"/>
    </source>
</evidence>
<dbReference type="SUPFAM" id="SSF50692">
    <property type="entry name" value="ADC-like"/>
    <property type="match status" value="1"/>
</dbReference>
<protein>
    <submittedName>
        <fullName evidence="6">Molybdopterin-dependent oxidoreductase</fullName>
    </submittedName>
</protein>
<keyword evidence="2" id="KW-0479">Metal-binding</keyword>
<dbReference type="GO" id="GO:0051536">
    <property type="term" value="F:iron-sulfur cluster binding"/>
    <property type="evidence" value="ECO:0007669"/>
    <property type="project" value="UniProtKB-KW"/>
</dbReference>
<organism evidence="6 7">
    <name type="scientific">Spongiibacter nanhainus</name>
    <dbReference type="NCBI Taxonomy" id="2794344"/>
    <lineage>
        <taxon>Bacteria</taxon>
        <taxon>Pseudomonadati</taxon>
        <taxon>Pseudomonadota</taxon>
        <taxon>Gammaproteobacteria</taxon>
        <taxon>Cellvibrionales</taxon>
        <taxon>Spongiibacteraceae</taxon>
        <taxon>Spongiibacter</taxon>
    </lineage>
</organism>
<evidence type="ECO:0000256" key="4">
    <source>
        <dbReference type="ARBA" id="ARBA00023014"/>
    </source>
</evidence>
<evidence type="ECO:0000259" key="5">
    <source>
        <dbReference type="PROSITE" id="PS51669"/>
    </source>
</evidence>
<keyword evidence="3" id="KW-0408">Iron</keyword>
<evidence type="ECO:0000256" key="2">
    <source>
        <dbReference type="ARBA" id="ARBA00022723"/>
    </source>
</evidence>
<gene>
    <name evidence="6" type="ORF">I6N98_18145</name>
</gene>
<dbReference type="Pfam" id="PF01568">
    <property type="entry name" value="Molydop_binding"/>
    <property type="match status" value="1"/>
</dbReference>
<dbReference type="KEGG" id="snan:I6N98_18145"/>
<dbReference type="SUPFAM" id="SSF53706">
    <property type="entry name" value="Formate dehydrogenase/DMSO reductase, domains 1-3"/>
    <property type="match status" value="1"/>
</dbReference>
<sequence length="732" mass="80671">MSTSYTVCGICEQGCGLKVTTENRRVIKVEPDKDNPYSWQDFCIKAGKSHLALNHPKRITQPMKRVGDRYVATSYDEAVAAIAEGFNRIIDQHGANAVASYVGNPNGFNFGSALFHTMLLDAIGTESRYWVGSIDQNALHVVSDELYGNPWVSLQADIDHCDHFLLIGTNPQISTMCWIGYSPNGWKRVLARKAEGAEVVVVDPRRTESAAKASQHIQPLPESDWALLLAIIKVIVDKDLGRPRDQHLQGLERVLAIAASADLDDLAKRCDIPVEVIIQLAENFARAPRAMAVARTGVSVGRHGVLALWLTQVLNYLTDRVESEGGLYYVSGVLDLLAAGDTLFPHSEAKSRLRGNKNVAGAHSLAELADEITTPGEGQIRGLIINSGNPVVSGPEGHKLDAALADLDMLVVIDQFQRESHRHADWLIPGDHFLERDDINPLIQSLSPTPRAQQARAAVPLPETMRYEWEFLRDLTLAMDKPLLDGKKWLNPLVKASIWLARVTGKKQLALSPNLLSRLLIRSGGRFSWSEISRATHGLGKVDDRPQFGTLFEKLSQQGRKVALAPDSFVRHLQQTLDTPLAKNPEFPLQLISRRRLKMMNSWSVETSMTAMSEREKTGDRIEINTEDGQRFGLQEGQTVTVSSAVAELRAVVHLSDDIRPGVAVMEHGWGHRTFDPKTGQGSYNGGVNRNQLVSNRDLDPLSRVPRLNGTDIRVTPVTAASPSNPAELAAR</sequence>
<proteinExistence type="inferred from homology"/>
<dbReference type="RefSeq" id="WP_198569727.1">
    <property type="nucleotide sequence ID" value="NZ_CP066167.1"/>
</dbReference>
<dbReference type="GO" id="GO:0046872">
    <property type="term" value="F:metal ion binding"/>
    <property type="evidence" value="ECO:0007669"/>
    <property type="project" value="UniProtKB-KW"/>
</dbReference>
<accession>A0A7T4R0T0</accession>
<evidence type="ECO:0000313" key="6">
    <source>
        <dbReference type="EMBL" id="QQD18229.1"/>
    </source>
</evidence>
<dbReference type="SMART" id="SM00926">
    <property type="entry name" value="Molybdop_Fe4S4"/>
    <property type="match status" value="1"/>
</dbReference>
<dbReference type="InterPro" id="IPR006657">
    <property type="entry name" value="MoPterin_dinucl-bd_dom"/>
</dbReference>
<dbReference type="Pfam" id="PF04879">
    <property type="entry name" value="Molybdop_Fe4S4"/>
    <property type="match status" value="1"/>
</dbReference>
<dbReference type="Gene3D" id="2.20.25.90">
    <property type="entry name" value="ADC-like domains"/>
    <property type="match status" value="1"/>
</dbReference>
<comment type="similarity">
    <text evidence="1">Belongs to the prokaryotic molybdopterin-containing oxidoreductase family.</text>
</comment>
<evidence type="ECO:0000256" key="1">
    <source>
        <dbReference type="ARBA" id="ARBA00010312"/>
    </source>
</evidence>
<dbReference type="GO" id="GO:0043546">
    <property type="term" value="F:molybdopterin cofactor binding"/>
    <property type="evidence" value="ECO:0007669"/>
    <property type="project" value="InterPro"/>
</dbReference>
<dbReference type="Gene3D" id="3.40.228.10">
    <property type="entry name" value="Dimethylsulfoxide Reductase, domain 2"/>
    <property type="match status" value="1"/>
</dbReference>
<dbReference type="PANTHER" id="PTHR43742:SF2">
    <property type="entry name" value="ASSIMILATORY NITRATE REDUCTASE CATALYTIC SUBUNIT"/>
    <property type="match status" value="1"/>
</dbReference>
<keyword evidence="4" id="KW-0411">Iron-sulfur</keyword>
<dbReference type="AlphaFoldDB" id="A0A7T4R0T0"/>
<evidence type="ECO:0000313" key="7">
    <source>
        <dbReference type="Proteomes" id="UP000596063"/>
    </source>
</evidence>
<dbReference type="PROSITE" id="PS51669">
    <property type="entry name" value="4FE4S_MOW_BIS_MGD"/>
    <property type="match status" value="1"/>
</dbReference>
<dbReference type="InterPro" id="IPR009010">
    <property type="entry name" value="Asp_de-COase-like_dom_sf"/>
</dbReference>
<dbReference type="GO" id="GO:0016491">
    <property type="term" value="F:oxidoreductase activity"/>
    <property type="evidence" value="ECO:0007669"/>
    <property type="project" value="InterPro"/>
</dbReference>
<keyword evidence="7" id="KW-1185">Reference proteome</keyword>
<dbReference type="InterPro" id="IPR006656">
    <property type="entry name" value="Mopterin_OxRdtase"/>
</dbReference>
<name>A0A7T4R0T0_9GAMM</name>
<dbReference type="PANTHER" id="PTHR43742">
    <property type="entry name" value="TRIMETHYLAMINE-N-OXIDE REDUCTASE"/>
    <property type="match status" value="1"/>
</dbReference>
<reference evidence="6 7" key="1">
    <citation type="submission" date="2020-12" db="EMBL/GenBank/DDBJ databases">
        <authorList>
            <person name="Shan Y."/>
        </authorList>
    </citation>
    <scope>NUCLEOTIDE SEQUENCE [LARGE SCALE GENOMIC DNA]</scope>
    <source>
        <strain evidence="7">csc3.9</strain>
    </source>
</reference>